<dbReference type="Proteomes" id="UP000015527">
    <property type="component" value="Unassembled WGS sequence"/>
</dbReference>
<evidence type="ECO:0000313" key="2">
    <source>
        <dbReference type="Proteomes" id="UP000015527"/>
    </source>
</evidence>
<accession>T0IG82</accession>
<name>T0IG82_9SPHN</name>
<keyword evidence="2" id="KW-1185">Reference proteome</keyword>
<dbReference type="AlphaFoldDB" id="T0IG82"/>
<dbReference type="eggNOG" id="COG4584">
    <property type="taxonomic scope" value="Bacteria"/>
</dbReference>
<gene>
    <name evidence="1" type="ORF">L284_21025</name>
</gene>
<sequence length="109" mass="12220">MEPPFLEMPEAFRELQGHLLKRPGGDREMVEILSLVLHHDEQAVLRAVELALEAGVATKTHVLNVLHRLIDGKAPPAAPIDAPQALRLTQEPEANVVRYDRLREIRHAS</sequence>
<organism evidence="1 2">
    <name type="scientific">Novosphingobium lindaniclasticum LE124</name>
    <dbReference type="NCBI Taxonomy" id="1096930"/>
    <lineage>
        <taxon>Bacteria</taxon>
        <taxon>Pseudomonadati</taxon>
        <taxon>Pseudomonadota</taxon>
        <taxon>Alphaproteobacteria</taxon>
        <taxon>Sphingomonadales</taxon>
        <taxon>Sphingomonadaceae</taxon>
        <taxon>Novosphingobium</taxon>
    </lineage>
</organism>
<reference evidence="1 2" key="1">
    <citation type="journal article" date="2013" name="Genome Announc.">
        <title>Genome Sequence of Novosphingobium lindaniclasticum LE124T, Isolated from a Hexachlorocyclohexane Dumpsite.</title>
        <authorList>
            <person name="Saxena A."/>
            <person name="Nayyar N."/>
            <person name="Sangwan N."/>
            <person name="Kumari R."/>
            <person name="Khurana J.P."/>
            <person name="Lal R."/>
        </authorList>
    </citation>
    <scope>NUCLEOTIDE SEQUENCE [LARGE SCALE GENOMIC DNA]</scope>
    <source>
        <strain evidence="1 2">LE124</strain>
    </source>
</reference>
<evidence type="ECO:0000313" key="1">
    <source>
        <dbReference type="EMBL" id="EQB08649.1"/>
    </source>
</evidence>
<comment type="caution">
    <text evidence="1">The sequence shown here is derived from an EMBL/GenBank/DDBJ whole genome shotgun (WGS) entry which is preliminary data.</text>
</comment>
<evidence type="ECO:0008006" key="3">
    <source>
        <dbReference type="Google" id="ProtNLM"/>
    </source>
</evidence>
<dbReference type="EMBL" id="ATHL01000144">
    <property type="protein sequence ID" value="EQB08649.1"/>
    <property type="molecule type" value="Genomic_DNA"/>
</dbReference>
<proteinExistence type="predicted"/>
<protein>
    <recommendedName>
        <fullName evidence="3">Transposase</fullName>
    </recommendedName>
</protein>